<dbReference type="RefSeq" id="WP_271185372.1">
    <property type="nucleotide sequence ID" value="NZ_BSFE01000001.1"/>
</dbReference>
<evidence type="ECO:0000313" key="2">
    <source>
        <dbReference type="EMBL" id="GLK50979.1"/>
    </source>
</evidence>
<comment type="caution">
    <text evidence="2">The sequence shown here is derived from an EMBL/GenBank/DDBJ whole genome shotgun (WGS) entry which is preliminary data.</text>
</comment>
<evidence type="ECO:0000313" key="3">
    <source>
        <dbReference type="Proteomes" id="UP001143486"/>
    </source>
</evidence>
<sequence length="242" mass="26751">MKHVFAAALGAASLMSLPAYAQTGPADELEAFEAALGRAVAQDNDADWRFLLTFTGSAGEIVARFDGAQPEADRWTLVSPLEADLTEEQRAIWDDVITSDDDEEDEGGLFFDSEDALFLPGTVNLHLQDADDVTYRFQPQLDADSEEDAAFAEYLRGEITVGRSEPGVRHLRLYAPESFKPNFAIRVNRFELEQEFAEMADLPAPVLVRITQNIEGSAAFQTFQEGFEIGFSEIEYLGNAAR</sequence>
<evidence type="ECO:0008006" key="4">
    <source>
        <dbReference type="Google" id="ProtNLM"/>
    </source>
</evidence>
<accession>A0A9W6IKK3</accession>
<protein>
    <recommendedName>
        <fullName evidence="4">Outer membrane lipoprotein-sorting protein</fullName>
    </recommendedName>
</protein>
<gene>
    <name evidence="2" type="ORF">GCM10017621_04870</name>
</gene>
<reference evidence="2" key="2">
    <citation type="submission" date="2023-01" db="EMBL/GenBank/DDBJ databases">
        <authorList>
            <person name="Sun Q."/>
            <person name="Evtushenko L."/>
        </authorList>
    </citation>
    <scope>NUCLEOTIDE SEQUENCE</scope>
    <source>
        <strain evidence="2">VKM B-1513</strain>
    </source>
</reference>
<evidence type="ECO:0000256" key="1">
    <source>
        <dbReference type="SAM" id="SignalP"/>
    </source>
</evidence>
<reference evidence="2" key="1">
    <citation type="journal article" date="2014" name="Int. J. Syst. Evol. Microbiol.">
        <title>Complete genome sequence of Corynebacterium casei LMG S-19264T (=DSM 44701T), isolated from a smear-ripened cheese.</title>
        <authorList>
            <consortium name="US DOE Joint Genome Institute (JGI-PGF)"/>
            <person name="Walter F."/>
            <person name="Albersmeier A."/>
            <person name="Kalinowski J."/>
            <person name="Ruckert C."/>
        </authorList>
    </citation>
    <scope>NUCLEOTIDE SEQUENCE</scope>
    <source>
        <strain evidence="2">VKM B-1513</strain>
    </source>
</reference>
<dbReference type="AlphaFoldDB" id="A0A9W6IKK3"/>
<proteinExistence type="predicted"/>
<name>A0A9W6IKK3_9PROT</name>
<keyword evidence="3" id="KW-1185">Reference proteome</keyword>
<feature type="chain" id="PRO_5040739542" description="Outer membrane lipoprotein-sorting protein" evidence="1">
    <location>
        <begin position="22"/>
        <end position="242"/>
    </location>
</feature>
<dbReference type="EMBL" id="BSFE01000001">
    <property type="protein sequence ID" value="GLK50979.1"/>
    <property type="molecule type" value="Genomic_DNA"/>
</dbReference>
<organism evidence="2 3">
    <name type="scientific">Maricaulis virginensis</name>
    <dbReference type="NCBI Taxonomy" id="144022"/>
    <lineage>
        <taxon>Bacteria</taxon>
        <taxon>Pseudomonadati</taxon>
        <taxon>Pseudomonadota</taxon>
        <taxon>Alphaproteobacteria</taxon>
        <taxon>Maricaulales</taxon>
        <taxon>Maricaulaceae</taxon>
        <taxon>Maricaulis</taxon>
    </lineage>
</organism>
<feature type="signal peptide" evidence="1">
    <location>
        <begin position="1"/>
        <end position="21"/>
    </location>
</feature>
<keyword evidence="1" id="KW-0732">Signal</keyword>
<dbReference type="Proteomes" id="UP001143486">
    <property type="component" value="Unassembled WGS sequence"/>
</dbReference>